<evidence type="ECO:0000313" key="2">
    <source>
        <dbReference type="Proteomes" id="UP001473302"/>
    </source>
</evidence>
<protein>
    <submittedName>
        <fullName evidence="1">Uncharacterized protein</fullName>
    </submittedName>
</protein>
<name>A0ABP9ZEP0_9FUNG</name>
<evidence type="ECO:0000313" key="1">
    <source>
        <dbReference type="EMBL" id="GAA5817580.1"/>
    </source>
</evidence>
<gene>
    <name evidence="1" type="ORF">MFLAVUS_011128</name>
</gene>
<comment type="caution">
    <text evidence="1">The sequence shown here is derived from an EMBL/GenBank/DDBJ whole genome shotgun (WGS) entry which is preliminary data.</text>
</comment>
<sequence length="516" mass="58705">MSNYTNTPTFDGFINKHQAQIAEWPIKIETCDAQALHRAWVSRFNDAIRSTRKDISLKNTKYVASKWVPFIEEISLLGELFSTSRIEGQRLINKSVEQASNRSLRLLGNYGSTSESRTNTENEDDILTNLESDGEEEKEFEIDALFKIYYKKLNQDVFTEKDITFLKKILDKKSSIQDKVIGIAAQLLLKKNTTTQKDMTLQLSLSKMKIIDSIDMGRYVGLSVQSEELFERIIESGGKDVDTNPMMNIILAEQLYLNQSRLENSDQFKFLNILKCIFPLMIENTQVISKDDSEMSSYRHFAKILDYLFTGTDLKLLDGEPSCLSVKEEMIANYALYPTSVSKEHTFSMSSAKKIDAIVTTNIQKNRVELSTKEWKKSSVSSVVAVKQQSKNLRSNLSILNQLKSKYEIQTKNILAMDFVGYTGYMYNLVEKEGVYVPNLVTELILPTQKSEIKHVFRTINALFILKNHFVNLSAEANGCLQSRALTNQLKGIIRTKTQSASSSSQTSRANQDIEC</sequence>
<keyword evidence="2" id="KW-1185">Reference proteome</keyword>
<dbReference type="EMBL" id="BAABUK010000044">
    <property type="protein sequence ID" value="GAA5817580.1"/>
    <property type="molecule type" value="Genomic_DNA"/>
</dbReference>
<organism evidence="1 2">
    <name type="scientific">Mucor flavus</name>
    <dbReference type="NCBI Taxonomy" id="439312"/>
    <lineage>
        <taxon>Eukaryota</taxon>
        <taxon>Fungi</taxon>
        <taxon>Fungi incertae sedis</taxon>
        <taxon>Mucoromycota</taxon>
        <taxon>Mucoromycotina</taxon>
        <taxon>Mucoromycetes</taxon>
        <taxon>Mucorales</taxon>
        <taxon>Mucorineae</taxon>
        <taxon>Mucoraceae</taxon>
        <taxon>Mucor</taxon>
    </lineage>
</organism>
<accession>A0ABP9ZEP0</accession>
<reference evidence="1 2" key="1">
    <citation type="submission" date="2024-04" db="EMBL/GenBank/DDBJ databases">
        <title>genome sequences of Mucor flavus KT1a and Helicostylum pulchrum KT1b strains isolated from the surface of a dry-aged beef.</title>
        <authorList>
            <person name="Toyotome T."/>
            <person name="Hosono M."/>
            <person name="Torimaru M."/>
            <person name="Fukuda K."/>
            <person name="Mikami N."/>
        </authorList>
    </citation>
    <scope>NUCLEOTIDE SEQUENCE [LARGE SCALE GENOMIC DNA]</scope>
    <source>
        <strain evidence="1 2">KT1a</strain>
    </source>
</reference>
<proteinExistence type="predicted"/>
<dbReference type="Proteomes" id="UP001473302">
    <property type="component" value="Unassembled WGS sequence"/>
</dbReference>